<dbReference type="Gene3D" id="1.10.4010.10">
    <property type="entry name" value="Type II deoxyuridine triphosphatase"/>
    <property type="match status" value="1"/>
</dbReference>
<organism evidence="1 2">
    <name type="scientific">Sutcliffiella rhizosphaerae</name>
    <dbReference type="NCBI Taxonomy" id="2880967"/>
    <lineage>
        <taxon>Bacteria</taxon>
        <taxon>Bacillati</taxon>
        <taxon>Bacillota</taxon>
        <taxon>Bacilli</taxon>
        <taxon>Bacillales</taxon>
        <taxon>Bacillaceae</taxon>
        <taxon>Sutcliffiella</taxon>
    </lineage>
</organism>
<dbReference type="RefSeq" id="WP_230499503.1">
    <property type="nucleotide sequence ID" value="NZ_CAKJTJ010000001.1"/>
</dbReference>
<dbReference type="EMBL" id="CAKJTJ010000001">
    <property type="protein sequence ID" value="CAG9619579.1"/>
    <property type="molecule type" value="Genomic_DNA"/>
</dbReference>
<evidence type="ECO:0000313" key="1">
    <source>
        <dbReference type="EMBL" id="CAG9619579.1"/>
    </source>
</evidence>
<dbReference type="Proteomes" id="UP000789833">
    <property type="component" value="Unassembled WGS sequence"/>
</dbReference>
<accession>A0ABM8YIC3</accession>
<name>A0ABM8YIC3_9BACI</name>
<sequence length="162" mass="18748">MNFTILLEMQKELDEKIESQHGLRKEDLINEKILALLVELGELANETRCFKFWSVKPSAERTVILEEYVDGVHFILSLGLTFGYGNELPPRMAEKKDSLTSQFNQVYSLISVFKNDISEINYAVLVDNYMNLGEMLGFSWEEVEAAYMAKNKVNHQRQQQGY</sequence>
<gene>
    <name evidence="1" type="ORF">BACCIP111883_00347</name>
</gene>
<dbReference type="Pfam" id="PF08761">
    <property type="entry name" value="dUTPase_2"/>
    <property type="match status" value="1"/>
</dbReference>
<dbReference type="SUPFAM" id="SSF101386">
    <property type="entry name" value="all-alpha NTP pyrophosphatases"/>
    <property type="match status" value="1"/>
</dbReference>
<dbReference type="PIRSF" id="PIRSF030140">
    <property type="entry name" value="UCP030140"/>
    <property type="match status" value="1"/>
</dbReference>
<comment type="caution">
    <text evidence="1">The sequence shown here is derived from an EMBL/GenBank/DDBJ whole genome shotgun (WGS) entry which is preliminary data.</text>
</comment>
<evidence type="ECO:0008006" key="3">
    <source>
        <dbReference type="Google" id="ProtNLM"/>
    </source>
</evidence>
<proteinExistence type="predicted"/>
<dbReference type="InterPro" id="IPR014871">
    <property type="entry name" value="dUTPase/dCTP_pyrophosphatase"/>
</dbReference>
<dbReference type="InterPro" id="IPR016947">
    <property type="entry name" value="UCP030140"/>
</dbReference>
<keyword evidence="2" id="KW-1185">Reference proteome</keyword>
<protein>
    <recommendedName>
        <fullName evidence="3">dUTPase</fullName>
    </recommendedName>
</protein>
<evidence type="ECO:0000313" key="2">
    <source>
        <dbReference type="Proteomes" id="UP000789833"/>
    </source>
</evidence>
<reference evidence="1 2" key="1">
    <citation type="submission" date="2021-10" db="EMBL/GenBank/DDBJ databases">
        <authorList>
            <person name="Criscuolo A."/>
        </authorList>
    </citation>
    <scope>NUCLEOTIDE SEQUENCE [LARGE SCALE GENOMIC DNA]</scope>
    <source>
        <strain evidence="2">CIP 111883</strain>
    </source>
</reference>
<dbReference type="CDD" id="cd11527">
    <property type="entry name" value="NTP-PPase_dUTPase"/>
    <property type="match status" value="1"/>
</dbReference>